<name>A0A9N9F763_9GLOM</name>
<gene>
    <name evidence="1" type="ORF">FCALED_LOCUS4325</name>
</gene>
<keyword evidence="2" id="KW-1185">Reference proteome</keyword>
<sequence length="103" mass="11399">MSAVRALNNANINSTMINALESILSSVLPARATSVTVILMHNVHMDEDWSLVREYSIDTDTTTNALNSVTNNNNLIVLSDINIARLSISLKEIILQLFESNRN</sequence>
<dbReference type="EMBL" id="CAJVPQ010000835">
    <property type="protein sequence ID" value="CAG8513582.1"/>
    <property type="molecule type" value="Genomic_DNA"/>
</dbReference>
<reference evidence="1" key="1">
    <citation type="submission" date="2021-06" db="EMBL/GenBank/DDBJ databases">
        <authorList>
            <person name="Kallberg Y."/>
            <person name="Tangrot J."/>
            <person name="Rosling A."/>
        </authorList>
    </citation>
    <scope>NUCLEOTIDE SEQUENCE</scope>
    <source>
        <strain evidence="1">UK204</strain>
    </source>
</reference>
<dbReference type="OrthoDB" id="2430803at2759"/>
<evidence type="ECO:0000313" key="1">
    <source>
        <dbReference type="EMBL" id="CAG8513582.1"/>
    </source>
</evidence>
<accession>A0A9N9F763</accession>
<dbReference type="Proteomes" id="UP000789570">
    <property type="component" value="Unassembled WGS sequence"/>
</dbReference>
<comment type="caution">
    <text evidence="1">The sequence shown here is derived from an EMBL/GenBank/DDBJ whole genome shotgun (WGS) entry which is preliminary data.</text>
</comment>
<organism evidence="1 2">
    <name type="scientific">Funneliformis caledonium</name>
    <dbReference type="NCBI Taxonomy" id="1117310"/>
    <lineage>
        <taxon>Eukaryota</taxon>
        <taxon>Fungi</taxon>
        <taxon>Fungi incertae sedis</taxon>
        <taxon>Mucoromycota</taxon>
        <taxon>Glomeromycotina</taxon>
        <taxon>Glomeromycetes</taxon>
        <taxon>Glomerales</taxon>
        <taxon>Glomeraceae</taxon>
        <taxon>Funneliformis</taxon>
    </lineage>
</organism>
<evidence type="ECO:0000313" key="2">
    <source>
        <dbReference type="Proteomes" id="UP000789570"/>
    </source>
</evidence>
<proteinExistence type="predicted"/>
<dbReference type="AlphaFoldDB" id="A0A9N9F763"/>
<protein>
    <submittedName>
        <fullName evidence="1">436_t:CDS:1</fullName>
    </submittedName>
</protein>